<keyword evidence="9" id="KW-1185">Reference proteome</keyword>
<accession>A0ABV9GN23</accession>
<evidence type="ECO:0000256" key="3">
    <source>
        <dbReference type="ARBA" id="ARBA00022679"/>
    </source>
</evidence>
<dbReference type="HAMAP" id="MF_01147">
    <property type="entry name" value="Lgt"/>
    <property type="match status" value="1"/>
</dbReference>
<dbReference type="EMBL" id="JBHSFW010000001">
    <property type="protein sequence ID" value="MFC4618333.1"/>
    <property type="molecule type" value="Genomic_DNA"/>
</dbReference>
<proteinExistence type="inferred from homology"/>
<feature type="binding site" evidence="7">
    <location>
        <position position="135"/>
    </location>
    <ligand>
        <name>a 1,2-diacyl-sn-glycero-3-phospho-(1'-sn-glycerol)</name>
        <dbReference type="ChEBI" id="CHEBI:64716"/>
    </ligand>
</feature>
<protein>
    <recommendedName>
        <fullName evidence="7">Phosphatidylglycerol--prolipoprotein diacylglyceryl transferase</fullName>
        <ecNumber evidence="7">2.5.1.145</ecNumber>
    </recommendedName>
</protein>
<dbReference type="RefSeq" id="WP_376845329.1">
    <property type="nucleotide sequence ID" value="NZ_JBHSFW010000001.1"/>
</dbReference>
<evidence type="ECO:0000313" key="8">
    <source>
        <dbReference type="EMBL" id="MFC4618333.1"/>
    </source>
</evidence>
<name>A0ABV9GN23_9BACL</name>
<gene>
    <name evidence="7 8" type="primary">lgt</name>
    <name evidence="8" type="ORF">ACFO4N_06260</name>
</gene>
<evidence type="ECO:0000256" key="2">
    <source>
        <dbReference type="ARBA" id="ARBA00022475"/>
    </source>
</evidence>
<feature type="transmembrane region" description="Helical" evidence="7">
    <location>
        <begin position="177"/>
        <end position="195"/>
    </location>
</feature>
<comment type="pathway">
    <text evidence="7">Protein modification; lipoprotein biosynthesis (diacylglyceryl transfer).</text>
</comment>
<feature type="transmembrane region" description="Helical" evidence="7">
    <location>
        <begin position="50"/>
        <end position="72"/>
    </location>
</feature>
<keyword evidence="3 7" id="KW-0808">Transferase</keyword>
<evidence type="ECO:0000256" key="1">
    <source>
        <dbReference type="ARBA" id="ARBA00007150"/>
    </source>
</evidence>
<dbReference type="PANTHER" id="PTHR30589">
    <property type="entry name" value="PROLIPOPROTEIN DIACYLGLYCERYL TRANSFERASE"/>
    <property type="match status" value="1"/>
</dbReference>
<dbReference type="InterPro" id="IPR001640">
    <property type="entry name" value="Lgt"/>
</dbReference>
<comment type="function">
    <text evidence="7">Catalyzes the transfer of the diacylglyceryl group from phosphatidylglycerol to the sulfhydryl group of the N-terminal cysteine of a prolipoprotein, the first step in the formation of mature lipoproteins.</text>
</comment>
<evidence type="ECO:0000313" key="9">
    <source>
        <dbReference type="Proteomes" id="UP001596022"/>
    </source>
</evidence>
<feature type="transmembrane region" description="Helical" evidence="7">
    <location>
        <begin position="84"/>
        <end position="107"/>
    </location>
</feature>
<evidence type="ECO:0000256" key="4">
    <source>
        <dbReference type="ARBA" id="ARBA00022692"/>
    </source>
</evidence>
<organism evidence="8 9">
    <name type="scientific">Camelliibacillus cellulosilyticus</name>
    <dbReference type="NCBI Taxonomy" id="2174486"/>
    <lineage>
        <taxon>Bacteria</taxon>
        <taxon>Bacillati</taxon>
        <taxon>Bacillota</taxon>
        <taxon>Bacilli</taxon>
        <taxon>Bacillales</taxon>
        <taxon>Sporolactobacillaceae</taxon>
        <taxon>Camelliibacillus</taxon>
    </lineage>
</organism>
<feature type="transmembrane region" description="Helical" evidence="7">
    <location>
        <begin position="236"/>
        <end position="255"/>
    </location>
</feature>
<sequence>MFLEVIDPIAIRMGPLTVHWYALIIITGLLLGYLFAYIECRRRHIDPNLLIDFLFYAVPAAIIGARIYYVAFSWDKYRGHLGEIFAIWHGGIAIHGAIIGALIAAIIFTKRKNLSFWGWADLIAPSLILGQGIGRWGNFINQEAHGGAVSRAFLEHLHLPDFIIQQMAIDGVYYAPTFLYESLWDIAGFILLFLVRRLTFRKEKGDIFLGYLIWYSIGRFYVEGLRTDSLMLTTNLRMAQVISIAIILLALVLLISKHWKSFRNAEKRHEF</sequence>
<dbReference type="EC" id="2.5.1.145" evidence="7"/>
<reference evidence="9" key="1">
    <citation type="journal article" date="2019" name="Int. J. Syst. Evol. Microbiol.">
        <title>The Global Catalogue of Microorganisms (GCM) 10K type strain sequencing project: providing services to taxonomists for standard genome sequencing and annotation.</title>
        <authorList>
            <consortium name="The Broad Institute Genomics Platform"/>
            <consortium name="The Broad Institute Genome Sequencing Center for Infectious Disease"/>
            <person name="Wu L."/>
            <person name="Ma J."/>
        </authorList>
    </citation>
    <scope>NUCLEOTIDE SEQUENCE [LARGE SCALE GENOMIC DNA]</scope>
    <source>
        <strain evidence="9">CGMCC 1.16306</strain>
    </source>
</reference>
<comment type="similarity">
    <text evidence="1 7">Belongs to the Lgt family.</text>
</comment>
<keyword evidence="6 7" id="KW-0472">Membrane</keyword>
<dbReference type="PANTHER" id="PTHR30589:SF0">
    <property type="entry name" value="PHOSPHATIDYLGLYCEROL--PROLIPOPROTEIN DIACYLGLYCERYL TRANSFERASE"/>
    <property type="match status" value="1"/>
</dbReference>
<evidence type="ECO:0000256" key="6">
    <source>
        <dbReference type="ARBA" id="ARBA00023136"/>
    </source>
</evidence>
<dbReference type="Pfam" id="PF01790">
    <property type="entry name" value="LGT"/>
    <property type="match status" value="1"/>
</dbReference>
<keyword evidence="5 7" id="KW-1133">Transmembrane helix</keyword>
<feature type="transmembrane region" description="Helical" evidence="7">
    <location>
        <begin position="207"/>
        <end position="224"/>
    </location>
</feature>
<comment type="subcellular location">
    <subcellularLocation>
        <location evidence="7">Cell membrane</location>
        <topology evidence="7">Multi-pass membrane protein</topology>
    </subcellularLocation>
</comment>
<dbReference type="NCBIfam" id="TIGR00544">
    <property type="entry name" value="lgt"/>
    <property type="match status" value="1"/>
</dbReference>
<comment type="caution">
    <text evidence="8">The sequence shown here is derived from an EMBL/GenBank/DDBJ whole genome shotgun (WGS) entry which is preliminary data.</text>
</comment>
<comment type="catalytic activity">
    <reaction evidence="7">
        <text>L-cysteinyl-[prolipoprotein] + a 1,2-diacyl-sn-glycero-3-phospho-(1'-sn-glycerol) = an S-1,2-diacyl-sn-glyceryl-L-cysteinyl-[prolipoprotein] + sn-glycerol 1-phosphate + H(+)</text>
        <dbReference type="Rhea" id="RHEA:56712"/>
        <dbReference type="Rhea" id="RHEA-COMP:14679"/>
        <dbReference type="Rhea" id="RHEA-COMP:14680"/>
        <dbReference type="ChEBI" id="CHEBI:15378"/>
        <dbReference type="ChEBI" id="CHEBI:29950"/>
        <dbReference type="ChEBI" id="CHEBI:57685"/>
        <dbReference type="ChEBI" id="CHEBI:64716"/>
        <dbReference type="ChEBI" id="CHEBI:140658"/>
        <dbReference type="EC" id="2.5.1.145"/>
    </reaction>
</comment>
<keyword evidence="2 7" id="KW-1003">Cell membrane</keyword>
<evidence type="ECO:0000256" key="5">
    <source>
        <dbReference type="ARBA" id="ARBA00022989"/>
    </source>
</evidence>
<keyword evidence="4 7" id="KW-0812">Transmembrane</keyword>
<feature type="transmembrane region" description="Helical" evidence="7">
    <location>
        <begin position="20"/>
        <end position="38"/>
    </location>
</feature>
<feature type="transmembrane region" description="Helical" evidence="7">
    <location>
        <begin position="114"/>
        <end position="133"/>
    </location>
</feature>
<dbReference type="Proteomes" id="UP001596022">
    <property type="component" value="Unassembled WGS sequence"/>
</dbReference>
<evidence type="ECO:0000256" key="7">
    <source>
        <dbReference type="HAMAP-Rule" id="MF_01147"/>
    </source>
</evidence>
<dbReference type="PROSITE" id="PS01311">
    <property type="entry name" value="LGT"/>
    <property type="match status" value="1"/>
</dbReference>
<dbReference type="GO" id="GO:0008961">
    <property type="term" value="F:phosphatidylglycerol-prolipoprotein diacylglyceryl transferase activity"/>
    <property type="evidence" value="ECO:0007669"/>
    <property type="project" value="UniProtKB-EC"/>
</dbReference>